<name>A0A0R0ECN2_SOYBN</name>
<dbReference type="EnsemblPlants" id="KRG91622">
    <property type="protein sequence ID" value="KRG91622"/>
    <property type="gene ID" value="GLYMA_20G165100"/>
</dbReference>
<keyword evidence="1" id="KW-0812">Transmembrane</keyword>
<evidence type="ECO:0000313" key="4">
    <source>
        <dbReference type="Proteomes" id="UP000008827"/>
    </source>
</evidence>
<reference evidence="2" key="3">
    <citation type="submission" date="2018-07" db="EMBL/GenBank/DDBJ databases">
        <title>WGS assembly of Glycine max.</title>
        <authorList>
            <person name="Schmutz J."/>
            <person name="Cannon S."/>
            <person name="Schlueter J."/>
            <person name="Ma J."/>
            <person name="Mitros T."/>
            <person name="Nelson W."/>
            <person name="Hyten D."/>
            <person name="Song Q."/>
            <person name="Thelen J."/>
            <person name="Cheng J."/>
            <person name="Xu D."/>
            <person name="Hellsten U."/>
            <person name="May G."/>
            <person name="Yu Y."/>
            <person name="Sakurai T."/>
            <person name="Umezawa T."/>
            <person name="Bhattacharyya M."/>
            <person name="Sandhu D."/>
            <person name="Valliyodan B."/>
            <person name="Lindquist E."/>
            <person name="Peto M."/>
            <person name="Grant D."/>
            <person name="Shu S."/>
            <person name="Goodstein D."/>
            <person name="Barry K."/>
            <person name="Futrell-Griggs M."/>
            <person name="Abernathy B."/>
            <person name="Du J."/>
            <person name="Tian Z."/>
            <person name="Zhu L."/>
            <person name="Gill N."/>
            <person name="Joshi T."/>
            <person name="Libault M."/>
            <person name="Sethuraman A."/>
            <person name="Zhang X."/>
            <person name="Shinozaki K."/>
            <person name="Nguyen H."/>
            <person name="Wing R."/>
            <person name="Cregan P."/>
            <person name="Specht J."/>
            <person name="Grimwood J."/>
            <person name="Rokhsar D."/>
            <person name="Stacey G."/>
            <person name="Shoemaker R."/>
            <person name="Jackson S."/>
        </authorList>
    </citation>
    <scope>NUCLEOTIDE SEQUENCE</scope>
    <source>
        <tissue evidence="2">Callus</tissue>
    </source>
</reference>
<reference evidence="2 3" key="1">
    <citation type="journal article" date="2010" name="Nature">
        <title>Genome sequence of the palaeopolyploid soybean.</title>
        <authorList>
            <person name="Schmutz J."/>
            <person name="Cannon S.B."/>
            <person name="Schlueter J."/>
            <person name="Ma J."/>
            <person name="Mitros T."/>
            <person name="Nelson W."/>
            <person name="Hyten D.L."/>
            <person name="Song Q."/>
            <person name="Thelen J.J."/>
            <person name="Cheng J."/>
            <person name="Xu D."/>
            <person name="Hellsten U."/>
            <person name="May G.D."/>
            <person name="Yu Y."/>
            <person name="Sakurai T."/>
            <person name="Umezawa T."/>
            <person name="Bhattacharyya M.K."/>
            <person name="Sandhu D."/>
            <person name="Valliyodan B."/>
            <person name="Lindquist E."/>
            <person name="Peto M."/>
            <person name="Grant D."/>
            <person name="Shu S."/>
            <person name="Goodstein D."/>
            <person name="Barry K."/>
            <person name="Futrell-Griggs M."/>
            <person name="Abernathy B."/>
            <person name="Du J."/>
            <person name="Tian Z."/>
            <person name="Zhu L."/>
            <person name="Gill N."/>
            <person name="Joshi T."/>
            <person name="Libault M."/>
            <person name="Sethuraman A."/>
            <person name="Zhang X.-C."/>
            <person name="Shinozaki K."/>
            <person name="Nguyen H.T."/>
            <person name="Wing R.A."/>
            <person name="Cregan P."/>
            <person name="Specht J."/>
            <person name="Grimwood J."/>
            <person name="Rokhsar D."/>
            <person name="Stacey G."/>
            <person name="Shoemaker R.C."/>
            <person name="Jackson S.A."/>
        </authorList>
    </citation>
    <scope>NUCLEOTIDE SEQUENCE</scope>
    <source>
        <strain evidence="3">cv. Williams 82</strain>
        <tissue evidence="2">Callus</tissue>
    </source>
</reference>
<gene>
    <name evidence="2" type="ORF">GLYMA_20G165100</name>
</gene>
<keyword evidence="1" id="KW-1133">Transmembrane helix</keyword>
<accession>A0A0R0ECN2</accession>
<keyword evidence="4" id="KW-1185">Reference proteome</keyword>
<dbReference type="EMBL" id="CM000853">
    <property type="protein sequence ID" value="KRG91622.1"/>
    <property type="molecule type" value="Genomic_DNA"/>
</dbReference>
<dbReference type="AlphaFoldDB" id="A0A0R0ECN2"/>
<dbReference type="InParanoid" id="A0A0R0ECN2"/>
<evidence type="ECO:0000256" key="1">
    <source>
        <dbReference type="SAM" id="Phobius"/>
    </source>
</evidence>
<organism evidence="2">
    <name type="scientific">Glycine max</name>
    <name type="common">Soybean</name>
    <name type="synonym">Glycine hispida</name>
    <dbReference type="NCBI Taxonomy" id="3847"/>
    <lineage>
        <taxon>Eukaryota</taxon>
        <taxon>Viridiplantae</taxon>
        <taxon>Streptophyta</taxon>
        <taxon>Embryophyta</taxon>
        <taxon>Tracheophyta</taxon>
        <taxon>Spermatophyta</taxon>
        <taxon>Magnoliopsida</taxon>
        <taxon>eudicotyledons</taxon>
        <taxon>Gunneridae</taxon>
        <taxon>Pentapetalae</taxon>
        <taxon>rosids</taxon>
        <taxon>fabids</taxon>
        <taxon>Fabales</taxon>
        <taxon>Fabaceae</taxon>
        <taxon>Papilionoideae</taxon>
        <taxon>50 kb inversion clade</taxon>
        <taxon>NPAAA clade</taxon>
        <taxon>indigoferoid/millettioid clade</taxon>
        <taxon>Phaseoleae</taxon>
        <taxon>Glycine</taxon>
        <taxon>Glycine subgen. Soja</taxon>
    </lineage>
</organism>
<evidence type="ECO:0000313" key="3">
    <source>
        <dbReference type="EnsemblPlants" id="KRG91622"/>
    </source>
</evidence>
<sequence length="126" mass="14565">MSDDSSRKKKNLSINWYCQNITTPHLHKKNITTHNFHYITPSFLILCFSCIFYKLYGCSSIRMGKTIFLNPHFIFSFHNFTSNRKEESVHVRTLTVVEGSTIVLTSRLTSSSSMLVSNSLHYPLLI</sequence>
<dbReference type="Proteomes" id="UP000008827">
    <property type="component" value="Chromosome 20"/>
</dbReference>
<reference evidence="3" key="2">
    <citation type="submission" date="2018-02" db="UniProtKB">
        <authorList>
            <consortium name="EnsemblPlants"/>
        </authorList>
    </citation>
    <scope>IDENTIFICATION</scope>
    <source>
        <strain evidence="3">Williams 82</strain>
    </source>
</reference>
<proteinExistence type="predicted"/>
<dbReference type="Gramene" id="KRG91622">
    <property type="protein sequence ID" value="KRG91622"/>
    <property type="gene ID" value="GLYMA_20G165100"/>
</dbReference>
<keyword evidence="1" id="KW-0472">Membrane</keyword>
<feature type="transmembrane region" description="Helical" evidence="1">
    <location>
        <begin position="36"/>
        <end position="56"/>
    </location>
</feature>
<evidence type="ECO:0000313" key="2">
    <source>
        <dbReference type="EMBL" id="KRG91622.1"/>
    </source>
</evidence>
<protein>
    <submittedName>
        <fullName evidence="2 3">Uncharacterized protein</fullName>
    </submittedName>
</protein>